<gene>
    <name evidence="1" type="ORF">PNHJDAII_00001</name>
</gene>
<dbReference type="EMBL" id="MT631528">
    <property type="protein sequence ID" value="QNO52997.1"/>
    <property type="molecule type" value="Genomic_DNA"/>
</dbReference>
<dbReference type="AlphaFoldDB" id="A0A7G9YYB3"/>
<reference evidence="1" key="1">
    <citation type="submission" date="2020-06" db="EMBL/GenBank/DDBJ databases">
        <title>Unique genomic features of the anaerobic methanotrophic archaea.</title>
        <authorList>
            <person name="Chadwick G.L."/>
            <person name="Skennerton C.T."/>
            <person name="Laso-Perez R."/>
            <person name="Leu A.O."/>
            <person name="Speth D.R."/>
            <person name="Yu H."/>
            <person name="Morgan-Lang C."/>
            <person name="Hatzenpichler R."/>
            <person name="Goudeau D."/>
            <person name="Malmstrom R."/>
            <person name="Brazelton W.J."/>
            <person name="Woyke T."/>
            <person name="Hallam S.J."/>
            <person name="Tyson G.W."/>
            <person name="Wegener G."/>
            <person name="Boetius A."/>
            <person name="Orphan V."/>
        </authorList>
    </citation>
    <scope>NUCLEOTIDE SEQUENCE</scope>
</reference>
<accession>A0A7G9YYB3</accession>
<proteinExistence type="predicted"/>
<protein>
    <recommendedName>
        <fullName evidence="2">IS1 transposase</fullName>
    </recommendedName>
</protein>
<evidence type="ECO:0008006" key="2">
    <source>
        <dbReference type="Google" id="ProtNLM"/>
    </source>
</evidence>
<name>A0A7G9YYB3_9EURY</name>
<organism evidence="1">
    <name type="scientific">Candidatus Methanophagaceae archaeon ANME-1 ERB6</name>
    <dbReference type="NCBI Taxonomy" id="2759912"/>
    <lineage>
        <taxon>Archaea</taxon>
        <taxon>Methanobacteriati</taxon>
        <taxon>Methanobacteriota</taxon>
        <taxon>Stenosarchaea group</taxon>
        <taxon>Methanomicrobia</taxon>
        <taxon>Candidatus Methanophagales</taxon>
        <taxon>Candidatus Methanophagaceae</taxon>
    </lineage>
</organism>
<evidence type="ECO:0000313" key="1">
    <source>
        <dbReference type="EMBL" id="QNO52997.1"/>
    </source>
</evidence>
<sequence length="181" mass="21732">MDLHMHKAKYVLLCGFFVGKWTQETCGRMIEKLSERTEQPSPLAKIEVFTDGNDDYTYVLPDYYADTCIDYGQLVKIREKGRVVRKEKRTIYGNPDHDDIETTDIENYNGILRERIGRLVRKTKCFSKRRWRLECSLQVFQSYWNFINEFKRRKSPAMLEGLTDHLWTWHEFLYYPLTIPN</sequence>